<dbReference type="EMBL" id="RHWT01000012">
    <property type="protein sequence ID" value="RSB30856.1"/>
    <property type="molecule type" value="Genomic_DNA"/>
</dbReference>
<dbReference type="Pfam" id="PF00724">
    <property type="entry name" value="Oxidored_FMN"/>
    <property type="match status" value="1"/>
</dbReference>
<protein>
    <submittedName>
        <fullName evidence="5">Alkene reductase</fullName>
    </submittedName>
</protein>
<evidence type="ECO:0000313" key="5">
    <source>
        <dbReference type="EMBL" id="RSB30856.1"/>
    </source>
</evidence>
<evidence type="ECO:0000256" key="1">
    <source>
        <dbReference type="ARBA" id="ARBA00001917"/>
    </source>
</evidence>
<proteinExistence type="inferred from homology"/>
<dbReference type="PANTHER" id="PTHR22893">
    <property type="entry name" value="NADH OXIDOREDUCTASE-RELATED"/>
    <property type="match status" value="1"/>
</dbReference>
<evidence type="ECO:0000313" key="6">
    <source>
        <dbReference type="Proteomes" id="UP000275321"/>
    </source>
</evidence>
<sequence>MSNTSLFAGYKFGHLHLKNRIVMAPMTRARSLQPGNIPSALMAEYYRQRASAGLIITEATQISPQGQGYSWTPGIHSSEQVAGWQLTTGAVHQAGGVIFSQLWHVGRMSHASFHQDGKPVAPSALVPDAKVWVVDETGRGQMVECPQPRALSRKDIQTIILQYRQAALNAIQAGFDGVEVHGANGYLIDQFLRSTSNIRTDEYGGTLANRIRFAQEVLETIADAIGGERTGIRLSPFITQRGMNDPQVTEAILMLAAWCEEKGIAFIHLAEADWDDAPQVPEPFRQTLREAFSGTIIVAGNYTPEKTEKILAAGYADLVAFGRPFIANPDLPHRLAHQLPLAEVSDPGTLFGGTGVGYTDYPQYRATRQ</sequence>
<evidence type="ECO:0000259" key="4">
    <source>
        <dbReference type="Pfam" id="PF00724"/>
    </source>
</evidence>
<dbReference type="NCBIfam" id="NF007899">
    <property type="entry name" value="PRK10605.1"/>
    <property type="match status" value="1"/>
</dbReference>
<organism evidence="5 6">
    <name type="scientific">Enterobacter cloacae</name>
    <dbReference type="NCBI Taxonomy" id="550"/>
    <lineage>
        <taxon>Bacteria</taxon>
        <taxon>Pseudomonadati</taxon>
        <taxon>Pseudomonadota</taxon>
        <taxon>Gammaproteobacteria</taxon>
        <taxon>Enterobacterales</taxon>
        <taxon>Enterobacteriaceae</taxon>
        <taxon>Enterobacter</taxon>
        <taxon>Enterobacter cloacae complex</taxon>
    </lineage>
</organism>
<dbReference type="GO" id="GO:0010181">
    <property type="term" value="F:FMN binding"/>
    <property type="evidence" value="ECO:0007669"/>
    <property type="project" value="InterPro"/>
</dbReference>
<comment type="cofactor">
    <cofactor evidence="1">
        <name>FMN</name>
        <dbReference type="ChEBI" id="CHEBI:58210"/>
    </cofactor>
</comment>
<keyword evidence="3" id="KW-0560">Oxidoreductase</keyword>
<evidence type="ECO:0000256" key="2">
    <source>
        <dbReference type="ARBA" id="ARBA00005979"/>
    </source>
</evidence>
<dbReference type="InterPro" id="IPR045247">
    <property type="entry name" value="Oye-like"/>
</dbReference>
<dbReference type="FunFam" id="3.20.20.70:FF:000059">
    <property type="entry name" value="N-ethylmaleimide reductase, FMN-linked"/>
    <property type="match status" value="1"/>
</dbReference>
<dbReference type="GO" id="GO:0016628">
    <property type="term" value="F:oxidoreductase activity, acting on the CH-CH group of donors, NAD or NADP as acceptor"/>
    <property type="evidence" value="ECO:0007669"/>
    <property type="project" value="UniProtKB-ARBA"/>
</dbReference>
<dbReference type="InterPro" id="IPR013785">
    <property type="entry name" value="Aldolase_TIM"/>
</dbReference>
<comment type="similarity">
    <text evidence="2">Belongs to the NADH:flavin oxidoreductase/NADH oxidase family.</text>
</comment>
<dbReference type="GO" id="GO:0005829">
    <property type="term" value="C:cytosol"/>
    <property type="evidence" value="ECO:0007669"/>
    <property type="project" value="UniProtKB-ARBA"/>
</dbReference>
<comment type="caution">
    <text evidence="5">The sequence shown here is derived from an EMBL/GenBank/DDBJ whole genome shotgun (WGS) entry which is preliminary data.</text>
</comment>
<dbReference type="AlphaFoldDB" id="A0A427KLW3"/>
<reference evidence="5 6" key="1">
    <citation type="submission" date="2018-10" db="EMBL/GenBank/DDBJ databases">
        <title>Transmission dynamics of multidrug resistant bacteria on intensive care unit surfaces.</title>
        <authorList>
            <person name="D'Souza A.W."/>
            <person name="Potter R.F."/>
            <person name="Wallace M."/>
            <person name="Shupe A."/>
            <person name="Patel S."/>
            <person name="Sun S."/>
            <person name="Gul D."/>
            <person name="Kwon J.H."/>
            <person name="Andleeb S."/>
            <person name="Burnham C.-A.D."/>
            <person name="Dantas G."/>
        </authorList>
    </citation>
    <scope>NUCLEOTIDE SEQUENCE [LARGE SCALE GENOMIC DNA]</scope>
    <source>
        <strain evidence="5 6">EC_073</strain>
    </source>
</reference>
<dbReference type="SUPFAM" id="SSF51395">
    <property type="entry name" value="FMN-linked oxidoreductases"/>
    <property type="match status" value="1"/>
</dbReference>
<dbReference type="InterPro" id="IPR001155">
    <property type="entry name" value="OxRdtase_FMN_N"/>
</dbReference>
<dbReference type="CDD" id="cd02933">
    <property type="entry name" value="OYE_like_FMN"/>
    <property type="match status" value="1"/>
</dbReference>
<gene>
    <name evidence="5" type="ORF">EGK68_11355</name>
</gene>
<dbReference type="Gene3D" id="3.20.20.70">
    <property type="entry name" value="Aldolase class I"/>
    <property type="match status" value="1"/>
</dbReference>
<accession>A0A427KLW3</accession>
<dbReference type="RefSeq" id="WP_125365139.1">
    <property type="nucleotide sequence ID" value="NZ_CP045487.1"/>
</dbReference>
<name>A0A427KLW3_ENTCL</name>
<feature type="domain" description="NADH:flavin oxidoreductase/NADH oxidase N-terminal" evidence="4">
    <location>
        <begin position="5"/>
        <end position="341"/>
    </location>
</feature>
<evidence type="ECO:0000256" key="3">
    <source>
        <dbReference type="ARBA" id="ARBA00023002"/>
    </source>
</evidence>
<dbReference type="PANTHER" id="PTHR22893:SF135">
    <property type="entry name" value="NAD(P)H:FLAVIN OXIDOREDUCTASE SYE2"/>
    <property type="match status" value="1"/>
</dbReference>
<dbReference type="Proteomes" id="UP000275321">
    <property type="component" value="Unassembled WGS sequence"/>
</dbReference>